<dbReference type="OrthoDB" id="243939at2"/>
<name>A0A4R9C0T4_9FIRM</name>
<dbReference type="Proteomes" id="UP000297454">
    <property type="component" value="Unassembled WGS sequence"/>
</dbReference>
<dbReference type="EMBL" id="SCFR01000017">
    <property type="protein sequence ID" value="TFF65658.1"/>
    <property type="molecule type" value="Genomic_DNA"/>
</dbReference>
<reference evidence="1 2" key="1">
    <citation type="submission" date="2019-01" db="EMBL/GenBank/DDBJ databases">
        <title>Draft Genome Sequences of Helcococcus ovis Strains Isolated from the Uterus and Vagina of Dairy Cows with Metritis.</title>
        <authorList>
            <person name="Cunha F."/>
            <person name="Jeon S.J."/>
            <person name="Kutzer P."/>
            <person name="Galvao K.N."/>
        </authorList>
    </citation>
    <scope>NUCLEOTIDE SEQUENCE [LARGE SCALE GENOMIC DNA]</scope>
    <source>
        <strain evidence="1 2">KG-37</strain>
    </source>
</reference>
<dbReference type="RefSeq" id="WP_134712069.1">
    <property type="nucleotide sequence ID" value="NZ_CP119081.1"/>
</dbReference>
<dbReference type="GeneID" id="97031275"/>
<accession>A0A4R9C0T4</accession>
<organism evidence="1 2">
    <name type="scientific">Helcococcus ovis</name>
    <dbReference type="NCBI Taxonomy" id="72026"/>
    <lineage>
        <taxon>Bacteria</taxon>
        <taxon>Bacillati</taxon>
        <taxon>Bacillota</taxon>
        <taxon>Tissierellia</taxon>
        <taxon>Tissierellales</taxon>
        <taxon>Peptoniphilaceae</taxon>
        <taxon>Helcococcus</taxon>
    </lineage>
</organism>
<dbReference type="AlphaFoldDB" id="A0A4R9C0T4"/>
<keyword evidence="2" id="KW-1185">Reference proteome</keyword>
<evidence type="ECO:0000313" key="1">
    <source>
        <dbReference type="EMBL" id="TFF65658.1"/>
    </source>
</evidence>
<gene>
    <name evidence="1" type="ORF">EQF91_05315</name>
</gene>
<comment type="caution">
    <text evidence="1">The sequence shown here is derived from an EMBL/GenBank/DDBJ whole genome shotgun (WGS) entry which is preliminary data.</text>
</comment>
<evidence type="ECO:0000313" key="2">
    <source>
        <dbReference type="Proteomes" id="UP000297454"/>
    </source>
</evidence>
<proteinExistence type="predicted"/>
<sequence>MKLTKKYINDLITKYTIISEQIRKFKLPNIAGTLQTYLSKGCYQYYIRIKNPESNKFKRIYLNKSDKNKIQILAQKEYLYKANKIVKKNLKALEYFNKNFDDAALDNLYENTLKPKQNFISPITMTKNQIFKKWRNITYTPKPITDEFIIIAKNGERVRSKSEKILADIFYDNRLEYKYEKPLNLKNLSINPDFTFLDKDTCKEIYWEHFGMMDNLNYVSSVIDKIESYQMNNIYLGERLIITFESSNKNLNYLLVKNLINKYNFLKR</sequence>
<protein>
    <submittedName>
        <fullName evidence="1">Uncharacterized protein</fullName>
    </submittedName>
</protein>